<sequence>MSVQESPEGDCALDRGDVRIAPQYLGICGSDLHVLAGGHPFAQPPTVPGHEVCAIVTEVGPGAEGIAVGDHAVIDPIMACGHCRACRSGRPNLCEPPNVAGFRAPGFARTSHVVPARNVHIAPKDVAWTDLAFTEPATCARHSAGRMPEDCRDDILVIGAGTIGLSIVRALRIMGAGKLTVIEPDPAKRAFAGRLGADRCVAPGELRSETFSGVFDVVAAQTTLNEACTRVIAGGTVVVMGVPNGPREIPLPSMQRFERTLTSSGMYQPGDFDDAIEWIRSGAFRPGDLVTDVFDLDDAARAYERAKEPDSIKVLIHIAD</sequence>
<dbReference type="InterPro" id="IPR050129">
    <property type="entry name" value="Zn_alcohol_dh"/>
</dbReference>
<dbReference type="InterPro" id="IPR013154">
    <property type="entry name" value="ADH-like_N"/>
</dbReference>
<evidence type="ECO:0000256" key="2">
    <source>
        <dbReference type="ARBA" id="ARBA00023002"/>
    </source>
</evidence>
<name>A0ABW2SMC4_9ACTO</name>
<evidence type="ECO:0000256" key="1">
    <source>
        <dbReference type="ARBA" id="ARBA00001947"/>
    </source>
</evidence>
<comment type="cofactor">
    <cofactor evidence="1">
        <name>Zn(2+)</name>
        <dbReference type="ChEBI" id="CHEBI:29105"/>
    </cofactor>
</comment>
<dbReference type="Proteomes" id="UP001596527">
    <property type="component" value="Unassembled WGS sequence"/>
</dbReference>
<dbReference type="InterPro" id="IPR011032">
    <property type="entry name" value="GroES-like_sf"/>
</dbReference>
<dbReference type="Gene3D" id="3.90.180.10">
    <property type="entry name" value="Medium-chain alcohol dehydrogenases, catalytic domain"/>
    <property type="match status" value="1"/>
</dbReference>
<evidence type="ECO:0000313" key="5">
    <source>
        <dbReference type="EMBL" id="MFC7581232.1"/>
    </source>
</evidence>
<feature type="domain" description="Alcohol dehydrogenase-like N-terminal" evidence="4">
    <location>
        <begin position="15"/>
        <end position="123"/>
    </location>
</feature>
<evidence type="ECO:0000259" key="4">
    <source>
        <dbReference type="Pfam" id="PF08240"/>
    </source>
</evidence>
<comment type="caution">
    <text evidence="5">The sequence shown here is derived from an EMBL/GenBank/DDBJ whole genome shotgun (WGS) entry which is preliminary data.</text>
</comment>
<keyword evidence="2" id="KW-0560">Oxidoreductase</keyword>
<feature type="domain" description="Alcohol dehydrogenase-like C-terminal" evidence="3">
    <location>
        <begin position="163"/>
        <end position="280"/>
    </location>
</feature>
<accession>A0ABW2SMC4</accession>
<dbReference type="EMBL" id="JBHTEF010000001">
    <property type="protein sequence ID" value="MFC7581232.1"/>
    <property type="molecule type" value="Genomic_DNA"/>
</dbReference>
<dbReference type="Pfam" id="PF08240">
    <property type="entry name" value="ADH_N"/>
    <property type="match status" value="1"/>
</dbReference>
<dbReference type="PANTHER" id="PTHR43401">
    <property type="entry name" value="L-THREONINE 3-DEHYDROGENASE"/>
    <property type="match status" value="1"/>
</dbReference>
<reference evidence="6" key="1">
    <citation type="journal article" date="2019" name="Int. J. Syst. Evol. Microbiol.">
        <title>The Global Catalogue of Microorganisms (GCM) 10K type strain sequencing project: providing services to taxonomists for standard genome sequencing and annotation.</title>
        <authorList>
            <consortium name="The Broad Institute Genomics Platform"/>
            <consortium name="The Broad Institute Genome Sequencing Center for Infectious Disease"/>
            <person name="Wu L."/>
            <person name="Ma J."/>
        </authorList>
    </citation>
    <scope>NUCLEOTIDE SEQUENCE [LARGE SCALE GENOMIC DNA]</scope>
    <source>
        <strain evidence="6">CCUG 56698</strain>
    </source>
</reference>
<dbReference type="InterPro" id="IPR013149">
    <property type="entry name" value="ADH-like_C"/>
</dbReference>
<gene>
    <name evidence="5" type="ORF">ACFQWG_08500</name>
</gene>
<dbReference type="InterPro" id="IPR036291">
    <property type="entry name" value="NAD(P)-bd_dom_sf"/>
</dbReference>
<evidence type="ECO:0000259" key="3">
    <source>
        <dbReference type="Pfam" id="PF00107"/>
    </source>
</evidence>
<protein>
    <submittedName>
        <fullName evidence="5">Zinc-binding dehydrogenase</fullName>
    </submittedName>
</protein>
<dbReference type="Pfam" id="PF00107">
    <property type="entry name" value="ADH_zinc_N"/>
    <property type="match status" value="1"/>
</dbReference>
<dbReference type="Gene3D" id="3.40.50.720">
    <property type="entry name" value="NAD(P)-binding Rossmann-like Domain"/>
    <property type="match status" value="1"/>
</dbReference>
<evidence type="ECO:0000313" key="6">
    <source>
        <dbReference type="Proteomes" id="UP001596527"/>
    </source>
</evidence>
<dbReference type="SUPFAM" id="SSF50129">
    <property type="entry name" value="GroES-like"/>
    <property type="match status" value="1"/>
</dbReference>
<dbReference type="PANTHER" id="PTHR43401:SF2">
    <property type="entry name" value="L-THREONINE 3-DEHYDROGENASE"/>
    <property type="match status" value="1"/>
</dbReference>
<dbReference type="SUPFAM" id="SSF51735">
    <property type="entry name" value="NAD(P)-binding Rossmann-fold domains"/>
    <property type="match status" value="1"/>
</dbReference>
<proteinExistence type="predicted"/>
<keyword evidence="6" id="KW-1185">Reference proteome</keyword>
<organism evidence="5 6">
    <name type="scientific">Schaalia naturae</name>
    <dbReference type="NCBI Taxonomy" id="635203"/>
    <lineage>
        <taxon>Bacteria</taxon>
        <taxon>Bacillati</taxon>
        <taxon>Actinomycetota</taxon>
        <taxon>Actinomycetes</taxon>
        <taxon>Actinomycetales</taxon>
        <taxon>Actinomycetaceae</taxon>
        <taxon>Schaalia</taxon>
    </lineage>
</organism>
<dbReference type="RefSeq" id="WP_380974342.1">
    <property type="nucleotide sequence ID" value="NZ_JBHTEF010000001.1"/>
</dbReference>